<dbReference type="GO" id="GO:0005634">
    <property type="term" value="C:nucleus"/>
    <property type="evidence" value="ECO:0007669"/>
    <property type="project" value="TreeGrafter"/>
</dbReference>
<dbReference type="AlphaFoldDB" id="A0A1Y1Y8W5"/>
<dbReference type="Proteomes" id="UP000193144">
    <property type="component" value="Unassembled WGS sequence"/>
</dbReference>
<accession>A0A1Y1Y8W5</accession>
<evidence type="ECO:0000256" key="1">
    <source>
        <dbReference type="ARBA" id="ARBA00022723"/>
    </source>
</evidence>
<name>A0A1Y1Y8W5_9PLEO</name>
<dbReference type="CDD" id="cd00067">
    <property type="entry name" value="GAL4"/>
    <property type="match status" value="1"/>
</dbReference>
<dbReference type="InterPro" id="IPR050797">
    <property type="entry name" value="Carb_Metab_Trans_Reg"/>
</dbReference>
<dbReference type="InterPro" id="IPR007219">
    <property type="entry name" value="XnlR_reg_dom"/>
</dbReference>
<dbReference type="SUPFAM" id="SSF57701">
    <property type="entry name" value="Zn2/Cys6 DNA-binding domain"/>
    <property type="match status" value="1"/>
</dbReference>
<reference evidence="5 6" key="1">
    <citation type="submission" date="2016-07" db="EMBL/GenBank/DDBJ databases">
        <title>Pervasive Adenine N6-methylation of Active Genes in Fungi.</title>
        <authorList>
            <consortium name="DOE Joint Genome Institute"/>
            <person name="Mondo S.J."/>
            <person name="Dannebaum R.O."/>
            <person name="Kuo R.C."/>
            <person name="Labutti K."/>
            <person name="Haridas S."/>
            <person name="Kuo A."/>
            <person name="Salamov A."/>
            <person name="Ahrendt S.R."/>
            <person name="Lipzen A."/>
            <person name="Sullivan W."/>
            <person name="Andreopoulos W.B."/>
            <person name="Clum A."/>
            <person name="Lindquist E."/>
            <person name="Daum C."/>
            <person name="Ramamoorthy G.K."/>
            <person name="Gryganskyi A."/>
            <person name="Culley D."/>
            <person name="Magnuson J.K."/>
            <person name="James T.Y."/>
            <person name="O'Malley M.A."/>
            <person name="Stajich J.E."/>
            <person name="Spatafora J.W."/>
            <person name="Visel A."/>
            <person name="Grigoriev I.V."/>
        </authorList>
    </citation>
    <scope>NUCLEOTIDE SEQUENCE [LARGE SCALE GENOMIC DNA]</scope>
    <source>
        <strain evidence="5 6">CBS 115471</strain>
    </source>
</reference>
<evidence type="ECO:0000256" key="3">
    <source>
        <dbReference type="SAM" id="MobiDB-lite"/>
    </source>
</evidence>
<dbReference type="PROSITE" id="PS50048">
    <property type="entry name" value="ZN2_CY6_FUNGAL_2"/>
    <property type="match status" value="1"/>
</dbReference>
<dbReference type="PANTHER" id="PTHR31668">
    <property type="entry name" value="GLUCOSE TRANSPORT TRANSCRIPTION REGULATOR RGT1-RELATED-RELATED"/>
    <property type="match status" value="1"/>
</dbReference>
<dbReference type="PROSITE" id="PS00463">
    <property type="entry name" value="ZN2_CY6_FUNGAL_1"/>
    <property type="match status" value="1"/>
</dbReference>
<protein>
    <submittedName>
        <fullName evidence="5">C6 transcription factor-like protein</fullName>
    </submittedName>
</protein>
<feature type="domain" description="Zn(2)-C6 fungal-type" evidence="4">
    <location>
        <begin position="19"/>
        <end position="51"/>
    </location>
</feature>
<dbReference type="GO" id="GO:0001080">
    <property type="term" value="P:nitrogen catabolite activation of transcription from RNA polymerase II promoter"/>
    <property type="evidence" value="ECO:0007669"/>
    <property type="project" value="TreeGrafter"/>
</dbReference>
<dbReference type="GO" id="GO:0003677">
    <property type="term" value="F:DNA binding"/>
    <property type="evidence" value="ECO:0007669"/>
    <property type="project" value="InterPro"/>
</dbReference>
<keyword evidence="6" id="KW-1185">Reference proteome</keyword>
<keyword evidence="2" id="KW-0539">Nucleus</keyword>
<dbReference type="GO" id="GO:0000981">
    <property type="term" value="F:DNA-binding transcription factor activity, RNA polymerase II-specific"/>
    <property type="evidence" value="ECO:0007669"/>
    <property type="project" value="InterPro"/>
</dbReference>
<dbReference type="Gene3D" id="4.10.240.10">
    <property type="entry name" value="Zn(2)-C6 fungal-type DNA-binding domain"/>
    <property type="match status" value="1"/>
</dbReference>
<evidence type="ECO:0000256" key="2">
    <source>
        <dbReference type="ARBA" id="ARBA00023242"/>
    </source>
</evidence>
<gene>
    <name evidence="5" type="ORF">BCR34DRAFT_499260</name>
</gene>
<dbReference type="OrthoDB" id="3034343at2759"/>
<dbReference type="Pfam" id="PF04082">
    <property type="entry name" value="Fungal_trans"/>
    <property type="match status" value="1"/>
</dbReference>
<evidence type="ECO:0000259" key="4">
    <source>
        <dbReference type="PROSITE" id="PS50048"/>
    </source>
</evidence>
<dbReference type="InterPro" id="IPR036864">
    <property type="entry name" value="Zn2-C6_fun-type_DNA-bd_sf"/>
</dbReference>
<evidence type="ECO:0000313" key="6">
    <source>
        <dbReference type="Proteomes" id="UP000193144"/>
    </source>
</evidence>
<dbReference type="STRING" id="1231657.A0A1Y1Y8W5"/>
<organism evidence="5 6">
    <name type="scientific">Clohesyomyces aquaticus</name>
    <dbReference type="NCBI Taxonomy" id="1231657"/>
    <lineage>
        <taxon>Eukaryota</taxon>
        <taxon>Fungi</taxon>
        <taxon>Dikarya</taxon>
        <taxon>Ascomycota</taxon>
        <taxon>Pezizomycotina</taxon>
        <taxon>Dothideomycetes</taxon>
        <taxon>Pleosporomycetidae</taxon>
        <taxon>Pleosporales</taxon>
        <taxon>Lindgomycetaceae</taxon>
        <taxon>Clohesyomyces</taxon>
    </lineage>
</organism>
<dbReference type="GO" id="GO:0006351">
    <property type="term" value="P:DNA-templated transcription"/>
    <property type="evidence" value="ECO:0007669"/>
    <property type="project" value="InterPro"/>
</dbReference>
<proteinExistence type="predicted"/>
<dbReference type="CDD" id="cd12148">
    <property type="entry name" value="fungal_TF_MHR"/>
    <property type="match status" value="1"/>
</dbReference>
<comment type="caution">
    <text evidence="5">The sequence shown here is derived from an EMBL/GenBank/DDBJ whole genome shotgun (WGS) entry which is preliminary data.</text>
</comment>
<dbReference type="PANTHER" id="PTHR31668:SF10">
    <property type="entry name" value="ZN(II)2CYS6 TRANSCRIPTION FACTOR (EUROFUNG)"/>
    <property type="match status" value="1"/>
</dbReference>
<dbReference type="GO" id="GO:0008270">
    <property type="term" value="F:zinc ion binding"/>
    <property type="evidence" value="ECO:0007669"/>
    <property type="project" value="InterPro"/>
</dbReference>
<dbReference type="InterPro" id="IPR001138">
    <property type="entry name" value="Zn2Cys6_DnaBD"/>
</dbReference>
<keyword evidence="1" id="KW-0479">Metal-binding</keyword>
<feature type="region of interest" description="Disordered" evidence="3">
    <location>
        <begin position="59"/>
        <end position="104"/>
    </location>
</feature>
<sequence>MSNNAPIPNRPYRSHRVPACTRCRSRKIRCHIDIPNEPCLFCRERRLKCQYGDSLAASIPAETDGNHRPSKKRRISDDKISAPTVTRSHSAPSVPKPSVSGTEQSAMMLGPAVAEDINILQRHISKHKYPDGGAPELYQTVSHDALNPIIYLSVPRNRSGLTQPSNIGKEQVEIVEQIFGPFKQEVLELFFSHIHHHFPILGEASCSILRNGPIDKLPKALLCVIYAIASPNWRKSDILKMHPKPDAHYIWNKAIKSLSEDALSPSLATISAAVLDLIGRPSVSIVRNVALCGHTVALAHTYGLHRDPFGWKISDEEKSSRIRQWWGVIITDYWASIAYGTPPHVYKGFYDVPMPTLDSLLSPKATAVQKYASTCFVHLCALTELLGEILPLVYQLGPNADDLERGVVRLRSLLDNLESELPEWLPLPDRTGTSNLWFCFLSMRLLLNRVALRVAVLKDDVESRSARLDELRTSSAAVLDFVLWLGESQFLDFWLPYAAHLLVLATMVDLRCLIEAPSHEIRSTSISRLERFITHIQSARDEHDWDIASYCLERCADPITKISSLLAQESHPQPEALPNASETSGSQIGTIFDDSSLLLSDFLDPTAFDFSWEALWDTPSTLPNFTI</sequence>
<dbReference type="Pfam" id="PF00172">
    <property type="entry name" value="Zn_clus"/>
    <property type="match status" value="1"/>
</dbReference>
<evidence type="ECO:0000313" key="5">
    <source>
        <dbReference type="EMBL" id="ORX94418.1"/>
    </source>
</evidence>
<dbReference type="EMBL" id="MCFA01000308">
    <property type="protein sequence ID" value="ORX94418.1"/>
    <property type="molecule type" value="Genomic_DNA"/>
</dbReference>